<dbReference type="SUPFAM" id="SSF49464">
    <property type="entry name" value="Carboxypeptidase regulatory domain-like"/>
    <property type="match status" value="1"/>
</dbReference>
<sequence length="127" mass="14164">MKPLFLAFALLFSLQFYGQSFEMTSLVKEISQNGEIKGVVLDHEFENEPLVFATVEIKDTNLSTTTDLDGSFSFNLKPGNYTLIFSFTGYKTIEIPGIHISANKTSTCNQIMSALQLQPNLVVSQMK</sequence>
<feature type="signal peptide" evidence="1">
    <location>
        <begin position="1"/>
        <end position="18"/>
    </location>
</feature>
<organism evidence="2 3">
    <name type="scientific">Lutibacter holmesii</name>
    <dbReference type="NCBI Taxonomy" id="1137985"/>
    <lineage>
        <taxon>Bacteria</taxon>
        <taxon>Pseudomonadati</taxon>
        <taxon>Bacteroidota</taxon>
        <taxon>Flavobacteriia</taxon>
        <taxon>Flavobacteriales</taxon>
        <taxon>Flavobacteriaceae</taxon>
        <taxon>Lutibacter</taxon>
    </lineage>
</organism>
<evidence type="ECO:0000313" key="3">
    <source>
        <dbReference type="Proteomes" id="UP001597241"/>
    </source>
</evidence>
<gene>
    <name evidence="2" type="ORF">ACFQ5N_03110</name>
</gene>
<evidence type="ECO:0000256" key="1">
    <source>
        <dbReference type="SAM" id="SignalP"/>
    </source>
</evidence>
<keyword evidence="3" id="KW-1185">Reference proteome</keyword>
<dbReference type="Proteomes" id="UP001597241">
    <property type="component" value="Unassembled WGS sequence"/>
</dbReference>
<comment type="caution">
    <text evidence="2">The sequence shown here is derived from an EMBL/GenBank/DDBJ whole genome shotgun (WGS) entry which is preliminary data.</text>
</comment>
<proteinExistence type="predicted"/>
<dbReference type="EMBL" id="JBHTMV010000003">
    <property type="protein sequence ID" value="MFD1292815.1"/>
    <property type="molecule type" value="Genomic_DNA"/>
</dbReference>
<reference evidence="3" key="1">
    <citation type="journal article" date="2019" name="Int. J. Syst. Evol. Microbiol.">
        <title>The Global Catalogue of Microorganisms (GCM) 10K type strain sequencing project: providing services to taxonomists for standard genome sequencing and annotation.</title>
        <authorList>
            <consortium name="The Broad Institute Genomics Platform"/>
            <consortium name="The Broad Institute Genome Sequencing Center for Infectious Disease"/>
            <person name="Wu L."/>
            <person name="Ma J."/>
        </authorList>
    </citation>
    <scope>NUCLEOTIDE SEQUENCE [LARGE SCALE GENOMIC DNA]</scope>
    <source>
        <strain evidence="3">CCUG 62221</strain>
    </source>
</reference>
<dbReference type="Pfam" id="PF13715">
    <property type="entry name" value="CarbopepD_reg_2"/>
    <property type="match status" value="1"/>
</dbReference>
<dbReference type="InterPro" id="IPR008969">
    <property type="entry name" value="CarboxyPept-like_regulatory"/>
</dbReference>
<keyword evidence="1" id="KW-0732">Signal</keyword>
<dbReference type="RefSeq" id="WP_386807668.1">
    <property type="nucleotide sequence ID" value="NZ_JBHTMV010000003.1"/>
</dbReference>
<feature type="chain" id="PRO_5046833261" evidence="1">
    <location>
        <begin position="19"/>
        <end position="127"/>
    </location>
</feature>
<evidence type="ECO:0000313" key="2">
    <source>
        <dbReference type="EMBL" id="MFD1292815.1"/>
    </source>
</evidence>
<accession>A0ABW3WL54</accession>
<name>A0ABW3WL54_9FLAO</name>
<protein>
    <submittedName>
        <fullName evidence="2">Carboxypeptidase-like regulatory domain-containing protein</fullName>
    </submittedName>
</protein>
<dbReference type="Gene3D" id="2.60.40.1120">
    <property type="entry name" value="Carboxypeptidase-like, regulatory domain"/>
    <property type="match status" value="1"/>
</dbReference>